<dbReference type="AlphaFoldDB" id="A0A8J6TWC9"/>
<comment type="caution">
    <text evidence="2">The sequence shown here is derived from an EMBL/GenBank/DDBJ whole genome shotgun (WGS) entry which is preliminary data.</text>
</comment>
<protein>
    <recommendedName>
        <fullName evidence="1">DUF4382 domain-containing protein</fullName>
    </recommendedName>
</protein>
<evidence type="ECO:0000259" key="1">
    <source>
        <dbReference type="Pfam" id="PF14321"/>
    </source>
</evidence>
<dbReference type="InterPro" id="IPR025491">
    <property type="entry name" value="DUF4382"/>
</dbReference>
<dbReference type="Proteomes" id="UP000652681">
    <property type="component" value="Unassembled WGS sequence"/>
</dbReference>
<keyword evidence="3" id="KW-1185">Reference proteome</keyword>
<dbReference type="EMBL" id="JACVEL010000001">
    <property type="protein sequence ID" value="MBC9810961.1"/>
    <property type="molecule type" value="Genomic_DNA"/>
</dbReference>
<organism evidence="2 3">
    <name type="scientific">Taishania pollutisoli</name>
    <dbReference type="NCBI Taxonomy" id="2766479"/>
    <lineage>
        <taxon>Bacteria</taxon>
        <taxon>Pseudomonadati</taxon>
        <taxon>Bacteroidota</taxon>
        <taxon>Flavobacteriia</taxon>
        <taxon>Flavobacteriales</taxon>
        <taxon>Crocinitomicaceae</taxon>
        <taxon>Taishania</taxon>
    </lineage>
</organism>
<evidence type="ECO:0000313" key="3">
    <source>
        <dbReference type="Proteomes" id="UP000652681"/>
    </source>
</evidence>
<accession>A0A8J6TWC9</accession>
<evidence type="ECO:0000313" key="2">
    <source>
        <dbReference type="EMBL" id="MBC9810961.1"/>
    </source>
</evidence>
<name>A0A8J6TWC9_9FLAO</name>
<dbReference type="PROSITE" id="PS51257">
    <property type="entry name" value="PROKAR_LIPOPROTEIN"/>
    <property type="match status" value="1"/>
</dbReference>
<gene>
    <name evidence="2" type="ORF">H9Y05_00590</name>
</gene>
<feature type="domain" description="DUF4382" evidence="1">
    <location>
        <begin position="41"/>
        <end position="151"/>
    </location>
</feature>
<proteinExistence type="predicted"/>
<sequence length="180" mass="19650">MRNKVHPGILAGMLMATLIACKKDPSASLEIAITADKTQHLNTSVNVQEIWLNYATKKSKSEWIKLDIAAGVYDLSDLYNDQRDTVIMVQTGIEDIQTLLQVRFTFGATGNSVITQANDTLSMNMSTAALAGIKVSLNKSVESGKLYDLRLAIKADSAAIHLPELVFDPSIRVDSLTQQP</sequence>
<reference evidence="2" key="1">
    <citation type="submission" date="2020-09" db="EMBL/GenBank/DDBJ databases">
        <title>Taishania pollutisoli gen. nov., sp. nov., Isolated from Tetrabromobisphenol A-Contaminated Soil.</title>
        <authorList>
            <person name="Chen Q."/>
        </authorList>
    </citation>
    <scope>NUCLEOTIDE SEQUENCE</scope>
    <source>
        <strain evidence="2">CZZ-1</strain>
    </source>
</reference>
<dbReference type="RefSeq" id="WP_216713220.1">
    <property type="nucleotide sequence ID" value="NZ_JACVEL010000001.1"/>
</dbReference>
<dbReference type="Pfam" id="PF14321">
    <property type="entry name" value="DUF4382"/>
    <property type="match status" value="1"/>
</dbReference>